<dbReference type="PANTHER" id="PTHR13504:SF38">
    <property type="entry name" value="FIDO DOMAIN-CONTAINING PROTEIN"/>
    <property type="match status" value="1"/>
</dbReference>
<feature type="binding site" evidence="1">
    <location>
        <position position="225"/>
    </location>
    <ligand>
        <name>ATP</name>
        <dbReference type="ChEBI" id="CHEBI:30616"/>
    </ligand>
</feature>
<comment type="caution">
    <text evidence="6">The sequence shown here is derived from an EMBL/GenBank/DDBJ whole genome shotgun (WGS) entry which is preliminary data.</text>
</comment>
<feature type="active site" evidence="2">
    <location>
        <position position="225"/>
    </location>
</feature>
<feature type="domain" description="Fido" evidence="5">
    <location>
        <begin position="138"/>
        <end position="289"/>
    </location>
</feature>
<dbReference type="SUPFAM" id="SSF140931">
    <property type="entry name" value="Fic-like"/>
    <property type="match status" value="1"/>
</dbReference>
<feature type="binding site" evidence="1">
    <location>
        <begin position="230"/>
        <end position="236"/>
    </location>
    <ligand>
        <name>ATP</name>
        <dbReference type="ChEBI" id="CHEBI:30616"/>
    </ligand>
</feature>
<proteinExistence type="predicted"/>
<evidence type="ECO:0000313" key="6">
    <source>
        <dbReference type="EMBL" id="PSB00895.1"/>
    </source>
</evidence>
<feature type="binding site" evidence="3">
    <location>
        <begin position="229"/>
        <end position="236"/>
    </location>
    <ligand>
        <name>ATP</name>
        <dbReference type="ChEBI" id="CHEBI:30616"/>
    </ligand>
</feature>
<dbReference type="Pfam" id="PF13784">
    <property type="entry name" value="Fic_N"/>
    <property type="match status" value="1"/>
</dbReference>
<dbReference type="InterPro" id="IPR026287">
    <property type="entry name" value="SoFic-like"/>
</dbReference>
<feature type="transmembrane region" description="Helical" evidence="4">
    <location>
        <begin position="237"/>
        <end position="256"/>
    </location>
</feature>
<keyword evidence="1" id="KW-0067">ATP-binding</keyword>
<dbReference type="PROSITE" id="PS51459">
    <property type="entry name" value="FIDO"/>
    <property type="match status" value="1"/>
</dbReference>
<protein>
    <submittedName>
        <fullName evidence="6">Cell filamentation protein Fic</fullName>
    </submittedName>
</protein>
<dbReference type="PIRSF" id="PIRSF038925">
    <property type="entry name" value="AMP-prot_trans"/>
    <property type="match status" value="1"/>
</dbReference>
<reference evidence="6 7" key="2">
    <citation type="submission" date="2018-03" db="EMBL/GenBank/DDBJ databases">
        <title>The ancient ancestry and fast evolution of plastids.</title>
        <authorList>
            <person name="Moore K.R."/>
            <person name="Magnabosco C."/>
            <person name="Momper L."/>
            <person name="Gold D.A."/>
            <person name="Bosak T."/>
            <person name="Fournier G.P."/>
        </authorList>
    </citation>
    <scope>NUCLEOTIDE SEQUENCE [LARGE SCALE GENOMIC DNA]</scope>
    <source>
        <strain evidence="6 7">CCAP 1448/3</strain>
    </source>
</reference>
<accession>A0A2T1BXZ1</accession>
<evidence type="ECO:0000259" key="5">
    <source>
        <dbReference type="PROSITE" id="PS51459"/>
    </source>
</evidence>
<feature type="binding site" evidence="3">
    <location>
        <begin position="267"/>
        <end position="268"/>
    </location>
    <ligand>
        <name>ATP</name>
        <dbReference type="ChEBI" id="CHEBI:30616"/>
    </ligand>
</feature>
<dbReference type="InterPro" id="IPR003812">
    <property type="entry name" value="Fido"/>
</dbReference>
<dbReference type="InterPro" id="IPR040198">
    <property type="entry name" value="Fido_containing"/>
</dbReference>
<keyword evidence="7" id="KW-1185">Reference proteome</keyword>
<dbReference type="RefSeq" id="WP_106291118.1">
    <property type="nucleotide sequence ID" value="NZ_CAWNTC010000188.1"/>
</dbReference>
<gene>
    <name evidence="6" type="ORF">C7B64_21175</name>
</gene>
<dbReference type="InterPro" id="IPR025758">
    <property type="entry name" value="Fic/DOC_N"/>
</dbReference>
<dbReference type="InterPro" id="IPR036597">
    <property type="entry name" value="Fido-like_dom_sf"/>
</dbReference>
<dbReference type="Pfam" id="PF02661">
    <property type="entry name" value="Fic"/>
    <property type="match status" value="1"/>
</dbReference>
<name>A0A2T1BXZ1_9CYAN</name>
<evidence type="ECO:0000313" key="7">
    <source>
        <dbReference type="Proteomes" id="UP000238762"/>
    </source>
</evidence>
<dbReference type="Gene3D" id="1.10.3290.10">
    <property type="entry name" value="Fido-like domain"/>
    <property type="match status" value="1"/>
</dbReference>
<evidence type="ECO:0000256" key="1">
    <source>
        <dbReference type="PIRSR" id="PIRSR038925-1"/>
    </source>
</evidence>
<dbReference type="PANTHER" id="PTHR13504">
    <property type="entry name" value="FIDO DOMAIN-CONTAINING PROTEIN DDB_G0283145"/>
    <property type="match status" value="1"/>
</dbReference>
<dbReference type="EMBL" id="PVWJ01000150">
    <property type="protein sequence ID" value="PSB00895.1"/>
    <property type="molecule type" value="Genomic_DNA"/>
</dbReference>
<evidence type="ECO:0000256" key="3">
    <source>
        <dbReference type="PIRSR" id="PIRSR640198-2"/>
    </source>
</evidence>
<sequence length="390" mass="44412">MNADDFQNSPTGRLVQIEEGNNSCYAFVPNSLPPVIELDIEIWRTLSDADRALGELAGLGRTMPNPTLLIRPFIRREAVLSSRIEGTQTNIANLYAYETGQLSLPGVLPPPPEGDAQEVLNYVRTLEYGLDRLSSLPICLRFICELHERLVDGVRGKNAAPGEFRRYQNYIGQSGSIINDARFIPPPVPEMHQCLNELEKYLHDNCNYPPLIRIGLIHYQFESIHPFMDGNGRIGRLLISLLLLNWNLLPLPLLYLSAYFEKHRQKYYDFMLGISKHGNWREWLIFFLQGVTEQSKDAVIRSKKLQDLQIHWRNELTQARATALLLRLADSLFESPILTIPQAQEILDVTYRSAQQNVEKLVNAGILFQVSEGSYGKVFIAPQVLQVIEE</sequence>
<dbReference type="AlphaFoldDB" id="A0A2T1BXZ1"/>
<dbReference type="GO" id="GO:0005524">
    <property type="term" value="F:ATP binding"/>
    <property type="evidence" value="ECO:0007669"/>
    <property type="project" value="UniProtKB-KW"/>
</dbReference>
<keyword evidence="4" id="KW-1133">Transmembrane helix</keyword>
<feature type="binding site" evidence="1">
    <location>
        <position position="85"/>
    </location>
    <ligand>
        <name>ATP</name>
        <dbReference type="ChEBI" id="CHEBI:30616"/>
    </ligand>
</feature>
<keyword evidence="1" id="KW-0547">Nucleotide-binding</keyword>
<keyword evidence="4" id="KW-0472">Membrane</keyword>
<evidence type="ECO:0000256" key="4">
    <source>
        <dbReference type="SAM" id="Phobius"/>
    </source>
</evidence>
<dbReference type="Proteomes" id="UP000238762">
    <property type="component" value="Unassembled WGS sequence"/>
</dbReference>
<feature type="binding site" evidence="1">
    <location>
        <position position="267"/>
    </location>
    <ligand>
        <name>ATP</name>
        <dbReference type="ChEBI" id="CHEBI:30616"/>
    </ligand>
</feature>
<reference evidence="6 7" key="1">
    <citation type="submission" date="2018-02" db="EMBL/GenBank/DDBJ databases">
        <authorList>
            <person name="Cohen D.B."/>
            <person name="Kent A.D."/>
        </authorList>
    </citation>
    <scope>NUCLEOTIDE SEQUENCE [LARGE SCALE GENOMIC DNA]</scope>
    <source>
        <strain evidence="6 7">CCAP 1448/3</strain>
    </source>
</reference>
<organism evidence="6 7">
    <name type="scientific">Merismopedia glauca CCAP 1448/3</name>
    <dbReference type="NCBI Taxonomy" id="1296344"/>
    <lineage>
        <taxon>Bacteria</taxon>
        <taxon>Bacillati</taxon>
        <taxon>Cyanobacteriota</taxon>
        <taxon>Cyanophyceae</taxon>
        <taxon>Synechococcales</taxon>
        <taxon>Merismopediaceae</taxon>
        <taxon>Merismopedia</taxon>
    </lineage>
</organism>
<dbReference type="OrthoDB" id="9813719at2"/>
<keyword evidence="4" id="KW-0812">Transmembrane</keyword>
<evidence type="ECO:0000256" key="2">
    <source>
        <dbReference type="PIRSR" id="PIRSR640198-1"/>
    </source>
</evidence>